<dbReference type="Proteomes" id="UP001367676">
    <property type="component" value="Unassembled WGS sequence"/>
</dbReference>
<protein>
    <submittedName>
        <fullName evidence="1">Uncharacterized protein</fullName>
    </submittedName>
</protein>
<name>A0AAN9T4L3_9HEMI</name>
<evidence type="ECO:0000313" key="1">
    <source>
        <dbReference type="EMBL" id="KAK7571229.1"/>
    </source>
</evidence>
<evidence type="ECO:0000313" key="2">
    <source>
        <dbReference type="Proteomes" id="UP001367676"/>
    </source>
</evidence>
<sequence length="86" mass="10241">MEDRIYRDKGWITHLSINPVSILVGHSNRMQELQEWKIEFTEKKVGSLTSALIQFQYWSAIRIGCKNYKNGRSNLPRKRFDYSPQH</sequence>
<accession>A0AAN9T4L3</accession>
<proteinExistence type="predicted"/>
<dbReference type="EMBL" id="JBBCAQ010000041">
    <property type="protein sequence ID" value="KAK7571229.1"/>
    <property type="molecule type" value="Genomic_DNA"/>
</dbReference>
<dbReference type="AlphaFoldDB" id="A0AAN9T4L3"/>
<reference evidence="1 2" key="1">
    <citation type="submission" date="2024-03" db="EMBL/GenBank/DDBJ databases">
        <title>Adaptation during the transition from Ophiocordyceps entomopathogen to insect associate is accompanied by gene loss and intensified selection.</title>
        <authorList>
            <person name="Ward C.M."/>
            <person name="Onetto C.A."/>
            <person name="Borneman A.R."/>
        </authorList>
    </citation>
    <scope>NUCLEOTIDE SEQUENCE [LARGE SCALE GENOMIC DNA]</scope>
    <source>
        <strain evidence="1">AWRI1</strain>
        <tissue evidence="1">Single Adult Female</tissue>
    </source>
</reference>
<gene>
    <name evidence="1" type="ORF">V9T40_014833</name>
</gene>
<keyword evidence="2" id="KW-1185">Reference proteome</keyword>
<organism evidence="1 2">
    <name type="scientific">Parthenolecanium corni</name>
    <dbReference type="NCBI Taxonomy" id="536013"/>
    <lineage>
        <taxon>Eukaryota</taxon>
        <taxon>Metazoa</taxon>
        <taxon>Ecdysozoa</taxon>
        <taxon>Arthropoda</taxon>
        <taxon>Hexapoda</taxon>
        <taxon>Insecta</taxon>
        <taxon>Pterygota</taxon>
        <taxon>Neoptera</taxon>
        <taxon>Paraneoptera</taxon>
        <taxon>Hemiptera</taxon>
        <taxon>Sternorrhyncha</taxon>
        <taxon>Coccoidea</taxon>
        <taxon>Coccidae</taxon>
        <taxon>Parthenolecanium</taxon>
    </lineage>
</organism>
<comment type="caution">
    <text evidence="1">The sequence shown here is derived from an EMBL/GenBank/DDBJ whole genome shotgun (WGS) entry which is preliminary data.</text>
</comment>